<comment type="caution">
    <text evidence="4">The sequence shown here is derived from an EMBL/GenBank/DDBJ whole genome shotgun (WGS) entry which is preliminary data.</text>
</comment>
<dbReference type="GO" id="GO:0005634">
    <property type="term" value="C:nucleus"/>
    <property type="evidence" value="ECO:0007669"/>
    <property type="project" value="UniProtKB-SubCell"/>
</dbReference>
<dbReference type="AlphaFoldDB" id="A0A3L6L164"/>
<reference evidence="4" key="1">
    <citation type="submission" date="2018-09" db="EMBL/GenBank/DDBJ databases">
        <title>whole genome sequence of T. equiperdum IVM-t1 strain.</title>
        <authorList>
            <person name="Suganuma K."/>
        </authorList>
    </citation>
    <scope>NUCLEOTIDE SEQUENCE [LARGE SCALE GENOMIC DNA]</scope>
    <source>
        <strain evidence="4">IVM-t1</strain>
    </source>
</reference>
<dbReference type="CDD" id="cd22965">
    <property type="entry name" value="DD_DPY30_SDC1"/>
    <property type="match status" value="1"/>
</dbReference>
<evidence type="ECO:0000313" key="4">
    <source>
        <dbReference type="EMBL" id="RHW69945.1"/>
    </source>
</evidence>
<comment type="subcellular location">
    <subcellularLocation>
        <location evidence="1">Nucleus</location>
    </subcellularLocation>
</comment>
<keyword evidence="3" id="KW-0539">Nucleus</keyword>
<dbReference type="InterPro" id="IPR007858">
    <property type="entry name" value="Dpy-30_motif"/>
</dbReference>
<organism evidence="4">
    <name type="scientific">Trypanosoma brucei equiperdum</name>
    <dbReference type="NCBI Taxonomy" id="630700"/>
    <lineage>
        <taxon>Eukaryota</taxon>
        <taxon>Discoba</taxon>
        <taxon>Euglenozoa</taxon>
        <taxon>Kinetoplastea</taxon>
        <taxon>Metakinetoplastina</taxon>
        <taxon>Trypanosomatida</taxon>
        <taxon>Trypanosomatidae</taxon>
        <taxon>Trypanosoma</taxon>
    </lineage>
</organism>
<proteinExistence type="inferred from homology"/>
<dbReference type="Pfam" id="PF05186">
    <property type="entry name" value="Dpy-30"/>
    <property type="match status" value="1"/>
</dbReference>
<protein>
    <submittedName>
        <fullName evidence="4">Dpy-30 motif containing protein</fullName>
    </submittedName>
</protein>
<sequence>MNPPEESEDANAPLDRLAVHLRAPPTPPKVPVYALPDQPYLETTVLPLLLRGLEEVVKVRPADPLAFLAAYLLSNNPQRVSHPLLTEEGRRVPLQEIAQRAADVIKQLAYQPPAQPK</sequence>
<comment type="similarity">
    <text evidence="2">Belongs to the dpy-30 family.</text>
</comment>
<dbReference type="InterPro" id="IPR049629">
    <property type="entry name" value="DPY30_SDC1_DD"/>
</dbReference>
<evidence type="ECO:0000256" key="1">
    <source>
        <dbReference type="ARBA" id="ARBA00004123"/>
    </source>
</evidence>
<dbReference type="EMBL" id="QSBY01000010">
    <property type="protein sequence ID" value="RHW69945.1"/>
    <property type="molecule type" value="Genomic_DNA"/>
</dbReference>
<dbReference type="Gene3D" id="1.20.890.10">
    <property type="entry name" value="cAMP-dependent protein kinase regulatory subunit, dimerization-anchoring domain"/>
    <property type="match status" value="1"/>
</dbReference>
<evidence type="ECO:0000256" key="3">
    <source>
        <dbReference type="ARBA" id="ARBA00023242"/>
    </source>
</evidence>
<evidence type="ECO:0000256" key="2">
    <source>
        <dbReference type="ARBA" id="ARBA00010849"/>
    </source>
</evidence>
<dbReference type="Proteomes" id="UP000266743">
    <property type="component" value="Chromosome 10"/>
</dbReference>
<name>A0A3L6L164_9TRYP</name>
<gene>
    <name evidence="4" type="ORF">DPX39_100141200</name>
</gene>
<accession>A0A3L6L164</accession>